<comment type="caution">
    <text evidence="3">The sequence shown here is derived from an EMBL/GenBank/DDBJ whole genome shotgun (WGS) entry which is preliminary data.</text>
</comment>
<gene>
    <name evidence="3" type="ORF">FEK35_28515</name>
</gene>
<dbReference type="Proteomes" id="UP000308349">
    <property type="component" value="Unassembled WGS sequence"/>
</dbReference>
<dbReference type="AlphaFoldDB" id="A0A5R8P687"/>
<reference evidence="3 4" key="1">
    <citation type="submission" date="2019-05" db="EMBL/GenBank/DDBJ databases">
        <title>Genomes sequences of two Nocardia cyriacigeorgica environmental isolates, type strains Nocardia asteroides ATCC 19247 and Nocardia cyriacigeorgica DSM 44484.</title>
        <authorList>
            <person name="Vautrin F."/>
            <person name="Bergeron E."/>
            <person name="Dubost A."/>
            <person name="Abrouk D."/>
            <person name="Rodriguez Nava V."/>
            <person name="Pujic P."/>
        </authorList>
    </citation>
    <scope>NUCLEOTIDE SEQUENCE [LARGE SCALE GENOMIC DNA]</scope>
    <source>
        <strain evidence="3 4">EML 1456</strain>
    </source>
</reference>
<dbReference type="InterPro" id="IPR052336">
    <property type="entry name" value="MlaD_Phospholipid_Transporter"/>
</dbReference>
<evidence type="ECO:0000313" key="4">
    <source>
        <dbReference type="Proteomes" id="UP000308349"/>
    </source>
</evidence>
<dbReference type="InterPro" id="IPR003399">
    <property type="entry name" value="Mce/MlaD"/>
</dbReference>
<dbReference type="Pfam" id="PF02470">
    <property type="entry name" value="MlaD"/>
    <property type="match status" value="1"/>
</dbReference>
<evidence type="ECO:0000259" key="2">
    <source>
        <dbReference type="Pfam" id="PF02470"/>
    </source>
</evidence>
<keyword evidence="1" id="KW-0472">Membrane</keyword>
<dbReference type="EMBL" id="VBUU01000044">
    <property type="protein sequence ID" value="TLF94955.1"/>
    <property type="molecule type" value="Genomic_DNA"/>
</dbReference>
<dbReference type="PANTHER" id="PTHR33371">
    <property type="entry name" value="INTERMEMBRANE PHOSPHOLIPID TRANSPORT SYSTEM BINDING PROTEIN MLAD-RELATED"/>
    <property type="match status" value="1"/>
</dbReference>
<dbReference type="GO" id="GO:0005576">
    <property type="term" value="C:extracellular region"/>
    <property type="evidence" value="ECO:0007669"/>
    <property type="project" value="TreeGrafter"/>
</dbReference>
<sequence>MQQQLRNPVTRFKDFVLGNDRHEAVAQRRQLILGLGGLAVTVVLMIASAVVYFAPIGKSTYTADLTEAGSIRVGDEVRIAGITVGSVTGLELLDESVRMTFTVEREIFVGDESTLDIRMLTAIGGHYVAMHTAGEEPLGSKVIPPDHVTLPYSLAKALQDSTQPLATIDGNTLRANLDALAGALEKSPGSINAMTDAMASFVDLVNRQNTEVNRALDVADEYIGLLADYRKTIGAMLSKIGVMEAAVLNRRAEVLEMLRVVVELLSRIAAIEPAYRTHLEPLIDKLFESKPQLEALGQRLGTVLDSLNHIGTRLQGLTGQQGGTTIDQSGQTLTAPPLSMQSFCIPMPGKDC</sequence>
<protein>
    <submittedName>
        <fullName evidence="3">MCE family protein</fullName>
    </submittedName>
</protein>
<accession>A0A5R8P687</accession>
<dbReference type="OrthoDB" id="4379218at2"/>
<dbReference type="PANTHER" id="PTHR33371:SF18">
    <property type="entry name" value="MCE-FAMILY PROTEIN MCE3C"/>
    <property type="match status" value="1"/>
</dbReference>
<dbReference type="RefSeq" id="WP_138458839.1">
    <property type="nucleotide sequence ID" value="NZ_VBUU01000044.1"/>
</dbReference>
<keyword evidence="1" id="KW-0812">Transmembrane</keyword>
<proteinExistence type="predicted"/>
<organism evidence="3 4">
    <name type="scientific">Nocardia cyriacigeorgica</name>
    <dbReference type="NCBI Taxonomy" id="135487"/>
    <lineage>
        <taxon>Bacteria</taxon>
        <taxon>Bacillati</taxon>
        <taxon>Actinomycetota</taxon>
        <taxon>Actinomycetes</taxon>
        <taxon>Mycobacteriales</taxon>
        <taxon>Nocardiaceae</taxon>
        <taxon>Nocardia</taxon>
    </lineage>
</organism>
<evidence type="ECO:0000256" key="1">
    <source>
        <dbReference type="SAM" id="Phobius"/>
    </source>
</evidence>
<feature type="domain" description="Mce/MlaD" evidence="2">
    <location>
        <begin position="58"/>
        <end position="130"/>
    </location>
</feature>
<feature type="transmembrane region" description="Helical" evidence="1">
    <location>
        <begin position="31"/>
        <end position="54"/>
    </location>
</feature>
<evidence type="ECO:0000313" key="3">
    <source>
        <dbReference type="EMBL" id="TLF94955.1"/>
    </source>
</evidence>
<keyword evidence="1" id="KW-1133">Transmembrane helix</keyword>
<name>A0A5R8P687_9NOCA</name>